<keyword evidence="1" id="KW-0812">Transmembrane</keyword>
<evidence type="ECO:0000256" key="1">
    <source>
        <dbReference type="SAM" id="Phobius"/>
    </source>
</evidence>
<dbReference type="AlphaFoldDB" id="A0A2S6FWW9"/>
<sequence>MKKVIGILSIVLFTIITFQSCAAGLGNAMESSKEASGSAGFMLALAWLIAGIILLCSKKSKGMVITSIVFYALAGIIGIANVGSFKDLMIWAVVSFIFTALLIFHLVKNKELYIKQPKNIVG</sequence>
<dbReference type="EMBL" id="PTIS01000011">
    <property type="protein sequence ID" value="PPK47995.1"/>
    <property type="molecule type" value="Genomic_DNA"/>
</dbReference>
<comment type="caution">
    <text evidence="2">The sequence shown here is derived from an EMBL/GenBank/DDBJ whole genome shotgun (WGS) entry which is preliminary data.</text>
</comment>
<feature type="transmembrane region" description="Helical" evidence="1">
    <location>
        <begin position="38"/>
        <end position="56"/>
    </location>
</feature>
<dbReference type="OrthoDB" id="2005058at2"/>
<dbReference type="PROSITE" id="PS51257">
    <property type="entry name" value="PROKAR_LIPOPROTEIN"/>
    <property type="match status" value="1"/>
</dbReference>
<feature type="transmembrane region" description="Helical" evidence="1">
    <location>
        <begin position="88"/>
        <end position="107"/>
    </location>
</feature>
<proteinExistence type="predicted"/>
<evidence type="ECO:0000313" key="2">
    <source>
        <dbReference type="EMBL" id="PPK47995.1"/>
    </source>
</evidence>
<protein>
    <recommendedName>
        <fullName evidence="4">Lipoprotein</fullName>
    </recommendedName>
</protein>
<reference evidence="2 3" key="1">
    <citation type="submission" date="2018-02" db="EMBL/GenBank/DDBJ databases">
        <title>Genomic Encyclopedia of Archaeal and Bacterial Type Strains, Phase II (KMG-II): from individual species to whole genera.</title>
        <authorList>
            <person name="Goeker M."/>
        </authorList>
    </citation>
    <scope>NUCLEOTIDE SEQUENCE [LARGE SCALE GENOMIC DNA]</scope>
    <source>
        <strain evidence="2 3">DSM 15099</strain>
    </source>
</reference>
<accession>A0A2S6FWW9</accession>
<evidence type="ECO:0000313" key="3">
    <source>
        <dbReference type="Proteomes" id="UP000239863"/>
    </source>
</evidence>
<keyword evidence="1" id="KW-1133">Transmembrane helix</keyword>
<evidence type="ECO:0008006" key="4">
    <source>
        <dbReference type="Google" id="ProtNLM"/>
    </source>
</evidence>
<keyword evidence="1" id="KW-0472">Membrane</keyword>
<dbReference type="Proteomes" id="UP000239863">
    <property type="component" value="Unassembled WGS sequence"/>
</dbReference>
<dbReference type="RefSeq" id="WP_104410130.1">
    <property type="nucleotide sequence ID" value="NZ_PTIS01000011.1"/>
</dbReference>
<gene>
    <name evidence="2" type="ORF">BD821_11155</name>
</gene>
<name>A0A2S6FWW9_9CLOT</name>
<organism evidence="2 3">
    <name type="scientific">Clostridium algidicarnis DSM 15099</name>
    <dbReference type="NCBI Taxonomy" id="1121295"/>
    <lineage>
        <taxon>Bacteria</taxon>
        <taxon>Bacillati</taxon>
        <taxon>Bacillota</taxon>
        <taxon>Clostridia</taxon>
        <taxon>Eubacteriales</taxon>
        <taxon>Clostridiaceae</taxon>
        <taxon>Clostridium</taxon>
    </lineage>
</organism>
<feature type="transmembrane region" description="Helical" evidence="1">
    <location>
        <begin position="63"/>
        <end position="82"/>
    </location>
</feature>